<gene>
    <name evidence="7" type="ORF">AAG570_007276</name>
</gene>
<dbReference type="AlphaFoldDB" id="A0ABD0XXA3"/>
<evidence type="ECO:0000256" key="2">
    <source>
        <dbReference type="ARBA" id="ARBA00022729"/>
    </source>
</evidence>
<evidence type="ECO:0000313" key="8">
    <source>
        <dbReference type="Proteomes" id="UP001558652"/>
    </source>
</evidence>
<protein>
    <submittedName>
        <fullName evidence="7">Uncharacterized protein</fullName>
    </submittedName>
</protein>
<dbReference type="Gene3D" id="2.120.10.30">
    <property type="entry name" value="TolB, C-terminal domain"/>
    <property type="match status" value="2"/>
</dbReference>
<dbReference type="FunFam" id="2.120.10.30:FF:000241">
    <property type="entry name" value="Low-density lipoprotein receptor-related protein 6"/>
    <property type="match status" value="1"/>
</dbReference>
<dbReference type="InterPro" id="IPR011042">
    <property type="entry name" value="6-blade_b-propeller_TolB-like"/>
</dbReference>
<dbReference type="PROSITE" id="PS51120">
    <property type="entry name" value="LDLRB"/>
    <property type="match status" value="5"/>
</dbReference>
<keyword evidence="1" id="KW-0245">EGF-like domain</keyword>
<dbReference type="SMART" id="SM00135">
    <property type="entry name" value="LY"/>
    <property type="match status" value="10"/>
</dbReference>
<reference evidence="7 8" key="1">
    <citation type="submission" date="2024-07" db="EMBL/GenBank/DDBJ databases">
        <title>Chromosome-level genome assembly of the water stick insect Ranatra chinensis (Heteroptera: Nepidae).</title>
        <authorList>
            <person name="Liu X."/>
        </authorList>
    </citation>
    <scope>NUCLEOTIDE SEQUENCE [LARGE SCALE GENOMIC DNA]</scope>
    <source>
        <strain evidence="7">Cailab_2021Rc</strain>
        <tissue evidence="7">Muscle</tissue>
    </source>
</reference>
<keyword evidence="3" id="KW-0677">Repeat</keyword>
<evidence type="ECO:0000256" key="3">
    <source>
        <dbReference type="ARBA" id="ARBA00022737"/>
    </source>
</evidence>
<proteinExistence type="predicted"/>
<keyword evidence="8" id="KW-1185">Reference proteome</keyword>
<dbReference type="SUPFAM" id="SSF57196">
    <property type="entry name" value="EGF/Laminin"/>
    <property type="match status" value="2"/>
</dbReference>
<evidence type="ECO:0000256" key="1">
    <source>
        <dbReference type="ARBA" id="ARBA00022536"/>
    </source>
</evidence>
<evidence type="ECO:0000256" key="6">
    <source>
        <dbReference type="PROSITE-ProRule" id="PRU00461"/>
    </source>
</evidence>
<feature type="repeat" description="LDL-receptor class B" evidence="6">
    <location>
        <begin position="405"/>
        <end position="447"/>
    </location>
</feature>
<organism evidence="7 8">
    <name type="scientific">Ranatra chinensis</name>
    <dbReference type="NCBI Taxonomy" id="642074"/>
    <lineage>
        <taxon>Eukaryota</taxon>
        <taxon>Metazoa</taxon>
        <taxon>Ecdysozoa</taxon>
        <taxon>Arthropoda</taxon>
        <taxon>Hexapoda</taxon>
        <taxon>Insecta</taxon>
        <taxon>Pterygota</taxon>
        <taxon>Neoptera</taxon>
        <taxon>Paraneoptera</taxon>
        <taxon>Hemiptera</taxon>
        <taxon>Heteroptera</taxon>
        <taxon>Panheteroptera</taxon>
        <taxon>Nepomorpha</taxon>
        <taxon>Nepidae</taxon>
        <taxon>Ranatrinae</taxon>
        <taxon>Ranatra</taxon>
    </lineage>
</organism>
<dbReference type="EMBL" id="JBFDAA010000020">
    <property type="protein sequence ID" value="KAL1115245.1"/>
    <property type="molecule type" value="Genomic_DNA"/>
</dbReference>
<feature type="non-terminal residue" evidence="7">
    <location>
        <position position="1"/>
    </location>
</feature>
<dbReference type="InterPro" id="IPR050778">
    <property type="entry name" value="Cueball_EGF_LRP_Nidogen"/>
</dbReference>
<sequence length="684" mass="76825">SEWGTCSQTCRQVAGRPACGCNPGYTIEADGFTCKSNDGSTPYVIFSNRHELRAIDLTNFEAKALIMSLKNTVALDFHHVPGKGDTIYWTDVIDDKIYKGTINGGTLGFIEVVIQSGLTTTEGLAVDWIGGNLYWVESYLDQIEVAKLNGSFRRTLIAGDMESPRAIALDPRYGLLFWTDWDTNSPRIESCSMSGESRKVIVRIHDLTDGDWPNGLTLDYQLKRLYWIDARSGSMHTVTYDGSDHREVMRGHETMSHPFAITLFGNHVYWTDWRTHSVIRANKWNGSDVYVLQRTLTQPFDIQILHPSRQPRGQFYIENPCGVNNGNCSHLCLLSVNHTRKCECPHFMRIGDDNTTCISNERVLLFSLLNEVRGVDLLQPYYHTIPTISLPHVSFVHIDYRAETKEIFWTDSHSSEVKKAVLTGGATQTIIDTGIERPLGFAIDWISGNMFVSSSGSSEKILVSNLKGEYIATVFASDETPDANSWSDGQRILSLAVDPFRGKLYWCHVKSGDLHVIESSRTDGSERRTLVTQKENEDLVETTSLAVDYNLNRLYWVNVRSKTIQFMELNTLTLKKLPLAENAEPRALAVYDGLVYYASGGVAGGGYGSAIYSCDKTTGANSHVVRSDTGNRTFQLWFETGVFQIRGYFRTTSDRRTVVGGAVVFFFDILFIYNQFKSEVNLPT</sequence>
<evidence type="ECO:0000313" key="7">
    <source>
        <dbReference type="EMBL" id="KAL1115245.1"/>
    </source>
</evidence>
<keyword evidence="2" id="KW-0732">Signal</keyword>
<dbReference type="Pfam" id="PF00058">
    <property type="entry name" value="Ldl_recept_b"/>
    <property type="match status" value="3"/>
</dbReference>
<feature type="repeat" description="LDL-receptor class B" evidence="6">
    <location>
        <begin position="131"/>
        <end position="173"/>
    </location>
</feature>
<feature type="repeat" description="LDL-receptor class B" evidence="6">
    <location>
        <begin position="174"/>
        <end position="222"/>
    </location>
</feature>
<dbReference type="Proteomes" id="UP001558652">
    <property type="component" value="Unassembled WGS sequence"/>
</dbReference>
<dbReference type="PANTHER" id="PTHR46513:SF13">
    <property type="entry name" value="EGF-LIKE DOMAIN-CONTAINING PROTEIN"/>
    <property type="match status" value="1"/>
</dbReference>
<evidence type="ECO:0000256" key="4">
    <source>
        <dbReference type="ARBA" id="ARBA00023157"/>
    </source>
</evidence>
<keyword evidence="5" id="KW-0325">Glycoprotein</keyword>
<name>A0ABD0XXA3_9HEMI</name>
<feature type="repeat" description="LDL-receptor class B" evidence="6">
    <location>
        <begin position="223"/>
        <end position="267"/>
    </location>
</feature>
<dbReference type="InterPro" id="IPR000033">
    <property type="entry name" value="LDLR_classB_rpt"/>
</dbReference>
<evidence type="ECO:0000256" key="5">
    <source>
        <dbReference type="ARBA" id="ARBA00023180"/>
    </source>
</evidence>
<comment type="caution">
    <text evidence="7">The sequence shown here is derived from an EMBL/GenBank/DDBJ whole genome shotgun (WGS) entry which is preliminary data.</text>
</comment>
<keyword evidence="4" id="KW-1015">Disulfide bond</keyword>
<dbReference type="PANTHER" id="PTHR46513">
    <property type="entry name" value="VITELLOGENIN RECEPTOR-LIKE PROTEIN-RELATED-RELATED"/>
    <property type="match status" value="1"/>
</dbReference>
<accession>A0ABD0XXA3</accession>
<dbReference type="SUPFAM" id="SSF63825">
    <property type="entry name" value="YWTD domain"/>
    <property type="match status" value="2"/>
</dbReference>
<feature type="repeat" description="LDL-receptor class B" evidence="6">
    <location>
        <begin position="85"/>
        <end position="130"/>
    </location>
</feature>
<dbReference type="Gene3D" id="2.10.25.10">
    <property type="entry name" value="Laminin"/>
    <property type="match status" value="1"/>
</dbReference>